<keyword evidence="4" id="KW-0904">Protein phosphatase</keyword>
<feature type="active site" description="Nucleophile" evidence="6">
    <location>
        <position position="9"/>
    </location>
</feature>
<dbReference type="AlphaFoldDB" id="A0A1L8R875"/>
<dbReference type="PANTHER" id="PTHR11717:SF7">
    <property type="entry name" value="LOW MOLECULAR WEIGHT PHOSPHOTYROSINE PROTEIN PHOSPHATASE"/>
    <property type="match status" value="1"/>
</dbReference>
<dbReference type="SUPFAM" id="SSF52788">
    <property type="entry name" value="Phosphotyrosine protein phosphatases I"/>
    <property type="match status" value="1"/>
</dbReference>
<feature type="domain" description="Phosphotyrosine protein phosphatase I" evidence="7">
    <location>
        <begin position="3"/>
        <end position="148"/>
    </location>
</feature>
<evidence type="ECO:0000256" key="4">
    <source>
        <dbReference type="ARBA" id="ARBA00022912"/>
    </source>
</evidence>
<evidence type="ECO:0000256" key="2">
    <source>
        <dbReference type="ARBA" id="ARBA00013064"/>
    </source>
</evidence>
<sequence>MVSSVLFVCLGNICRSPMAEGLFGKFALENGYKIHVDSAATSRFEVGNPPHPGTKKVLKKAGVDFSAMVSRQLQQEDFYRFDYIVGMDKENVHDILAIAPHDKNAKVATYLSVVEGKEDDSIPDPYYTGDFDETKQLIEAGLAPWLAVLTTV</sequence>
<evidence type="ECO:0000256" key="6">
    <source>
        <dbReference type="PIRSR" id="PIRSR617867-1"/>
    </source>
</evidence>
<protein>
    <recommendedName>
        <fullName evidence="2">protein-tyrosine-phosphatase</fullName>
        <ecNumber evidence="2">3.1.3.48</ecNumber>
    </recommendedName>
</protein>
<dbReference type="CDD" id="cd16343">
    <property type="entry name" value="LMWPTP"/>
    <property type="match status" value="1"/>
</dbReference>
<evidence type="ECO:0000256" key="5">
    <source>
        <dbReference type="ARBA" id="ARBA00051722"/>
    </source>
</evidence>
<dbReference type="STRING" id="317010.RU96_GL001919"/>
<comment type="catalytic activity">
    <reaction evidence="5">
        <text>O-phospho-L-tyrosyl-[protein] + H2O = L-tyrosyl-[protein] + phosphate</text>
        <dbReference type="Rhea" id="RHEA:10684"/>
        <dbReference type="Rhea" id="RHEA-COMP:10136"/>
        <dbReference type="Rhea" id="RHEA-COMP:20101"/>
        <dbReference type="ChEBI" id="CHEBI:15377"/>
        <dbReference type="ChEBI" id="CHEBI:43474"/>
        <dbReference type="ChEBI" id="CHEBI:46858"/>
        <dbReference type="ChEBI" id="CHEBI:61978"/>
        <dbReference type="EC" id="3.1.3.48"/>
    </reaction>
</comment>
<evidence type="ECO:0000259" key="7">
    <source>
        <dbReference type="SMART" id="SM00226"/>
    </source>
</evidence>
<dbReference type="Pfam" id="PF01451">
    <property type="entry name" value="LMWPc"/>
    <property type="match status" value="1"/>
</dbReference>
<dbReference type="EMBL" id="JXKG01000004">
    <property type="protein sequence ID" value="OJG15942.1"/>
    <property type="molecule type" value="Genomic_DNA"/>
</dbReference>
<dbReference type="InterPro" id="IPR036196">
    <property type="entry name" value="Ptyr_pPase_sf"/>
</dbReference>
<feature type="active site" description="Proton donor" evidence="6">
    <location>
        <position position="124"/>
    </location>
</feature>
<dbReference type="InterPro" id="IPR017867">
    <property type="entry name" value="Tyr_phospatase_low_mol_wt"/>
</dbReference>
<dbReference type="InterPro" id="IPR050438">
    <property type="entry name" value="LMW_PTPase"/>
</dbReference>
<gene>
    <name evidence="8" type="ORF">RU96_GL001919</name>
</gene>
<dbReference type="EC" id="3.1.3.48" evidence="2"/>
<dbReference type="InterPro" id="IPR023485">
    <property type="entry name" value="Ptyr_pPase"/>
</dbReference>
<dbReference type="Gene3D" id="3.40.50.2300">
    <property type="match status" value="1"/>
</dbReference>
<feature type="active site" evidence="6">
    <location>
        <position position="15"/>
    </location>
</feature>
<comment type="similarity">
    <text evidence="1">Belongs to the low molecular weight phosphotyrosine protein phosphatase family.</text>
</comment>
<evidence type="ECO:0000313" key="9">
    <source>
        <dbReference type="Proteomes" id="UP000182835"/>
    </source>
</evidence>
<dbReference type="SMART" id="SM00226">
    <property type="entry name" value="LMWPc"/>
    <property type="match status" value="1"/>
</dbReference>
<proteinExistence type="inferred from homology"/>
<dbReference type="Proteomes" id="UP000182835">
    <property type="component" value="Unassembled WGS sequence"/>
</dbReference>
<accession>A0A1L8R875</accession>
<evidence type="ECO:0000256" key="3">
    <source>
        <dbReference type="ARBA" id="ARBA00022801"/>
    </source>
</evidence>
<dbReference type="GO" id="GO:0004725">
    <property type="term" value="F:protein tyrosine phosphatase activity"/>
    <property type="evidence" value="ECO:0007669"/>
    <property type="project" value="UniProtKB-EC"/>
</dbReference>
<organism evidence="8 9">
    <name type="scientific">Enterococcus canintestini</name>
    <dbReference type="NCBI Taxonomy" id="317010"/>
    <lineage>
        <taxon>Bacteria</taxon>
        <taxon>Bacillati</taxon>
        <taxon>Bacillota</taxon>
        <taxon>Bacilli</taxon>
        <taxon>Lactobacillales</taxon>
        <taxon>Enterococcaceae</taxon>
        <taxon>Enterococcus</taxon>
    </lineage>
</organism>
<dbReference type="PANTHER" id="PTHR11717">
    <property type="entry name" value="LOW MOLECULAR WEIGHT PROTEIN TYROSINE PHOSPHATASE"/>
    <property type="match status" value="1"/>
</dbReference>
<keyword evidence="3" id="KW-0378">Hydrolase</keyword>
<comment type="caution">
    <text evidence="8">The sequence shown here is derived from an EMBL/GenBank/DDBJ whole genome shotgun (WGS) entry which is preliminary data.</text>
</comment>
<reference evidence="8 9" key="1">
    <citation type="submission" date="2014-12" db="EMBL/GenBank/DDBJ databases">
        <title>Draft genome sequences of 29 type strains of Enterococci.</title>
        <authorList>
            <person name="Zhong Z."/>
            <person name="Sun Z."/>
            <person name="Liu W."/>
            <person name="Zhang W."/>
            <person name="Zhang H."/>
        </authorList>
    </citation>
    <scope>NUCLEOTIDE SEQUENCE [LARGE SCALE GENOMIC DNA]</scope>
    <source>
        <strain evidence="8 9">DSM 21207</strain>
    </source>
</reference>
<evidence type="ECO:0000313" key="8">
    <source>
        <dbReference type="EMBL" id="OJG15942.1"/>
    </source>
</evidence>
<evidence type="ECO:0000256" key="1">
    <source>
        <dbReference type="ARBA" id="ARBA00011063"/>
    </source>
</evidence>
<dbReference type="PRINTS" id="PR00719">
    <property type="entry name" value="LMWPTPASE"/>
</dbReference>
<name>A0A1L8R875_9ENTE</name>